<name>A0AAV0RNQ0_9ROSI</name>
<dbReference type="AlphaFoldDB" id="A0AAV0RNQ0"/>
<proteinExistence type="predicted"/>
<feature type="compositionally biased region" description="Basic and acidic residues" evidence="1">
    <location>
        <begin position="180"/>
        <end position="194"/>
    </location>
</feature>
<reference evidence="3" key="1">
    <citation type="submission" date="2022-08" db="EMBL/GenBank/DDBJ databases">
        <authorList>
            <person name="Gutierrez-Valencia J."/>
        </authorList>
    </citation>
    <scope>NUCLEOTIDE SEQUENCE</scope>
</reference>
<dbReference type="Pfam" id="PF10536">
    <property type="entry name" value="PMD"/>
    <property type="match status" value="1"/>
</dbReference>
<evidence type="ECO:0000256" key="1">
    <source>
        <dbReference type="SAM" id="MobiDB-lite"/>
    </source>
</evidence>
<dbReference type="InterPro" id="IPR019557">
    <property type="entry name" value="AminoTfrase-like_pln_mobile"/>
</dbReference>
<dbReference type="InterPro" id="IPR044824">
    <property type="entry name" value="MAIN-like"/>
</dbReference>
<evidence type="ECO:0000259" key="2">
    <source>
        <dbReference type="Pfam" id="PF10536"/>
    </source>
</evidence>
<gene>
    <name evidence="3" type="ORF">LITE_LOCUS49101</name>
</gene>
<keyword evidence="4" id="KW-1185">Reference proteome</keyword>
<dbReference type="GO" id="GO:0010073">
    <property type="term" value="P:meristem maintenance"/>
    <property type="evidence" value="ECO:0007669"/>
    <property type="project" value="InterPro"/>
</dbReference>
<feature type="non-terminal residue" evidence="3">
    <location>
        <position position="1"/>
    </location>
</feature>
<evidence type="ECO:0000313" key="3">
    <source>
        <dbReference type="EMBL" id="CAI0559193.1"/>
    </source>
</evidence>
<dbReference type="PANTHER" id="PTHR46033:SF8">
    <property type="entry name" value="PROTEIN MAINTENANCE OF MERISTEMS-LIKE"/>
    <property type="match status" value="1"/>
</dbReference>
<organism evidence="3 4">
    <name type="scientific">Linum tenue</name>
    <dbReference type="NCBI Taxonomy" id="586396"/>
    <lineage>
        <taxon>Eukaryota</taxon>
        <taxon>Viridiplantae</taxon>
        <taxon>Streptophyta</taxon>
        <taxon>Embryophyta</taxon>
        <taxon>Tracheophyta</taxon>
        <taxon>Spermatophyta</taxon>
        <taxon>Magnoliopsida</taxon>
        <taxon>eudicotyledons</taxon>
        <taxon>Gunneridae</taxon>
        <taxon>Pentapetalae</taxon>
        <taxon>rosids</taxon>
        <taxon>fabids</taxon>
        <taxon>Malpighiales</taxon>
        <taxon>Linaceae</taxon>
        <taxon>Linum</taxon>
    </lineage>
</organism>
<sequence>GQWCTRVPLICFGTVEWHLPDRCLRQFGREQCIPLEVPASQRAFHGRDGRQGTRDWPTKLQEFIAIWENRQLQDIVTPNQVGRMGYHDPYLDRYRQTSVRYMTPEGAADGALVDGVERIKDITTGRNELGNEDVGYIRRIANGLLGCIRAQRRDHRRYPPRAAPPTPEVQRDVPAPPPPYERKQPKRDRERPIEPEVQPFGGWSVPPPLVVTQGAGPSSTQGAGPSSTQAPRPSSAPSPRPTWSQDAGHNDQWQSSYYDPRSTYHQSSQSFHQAPLSPTPLSYNDPRGAYFDPRGAYFDSRLSPRQTSSGTFHDGSSTTGQHEFTPWNRPPHQQWPPTPHRMSADVARSTPEVPIPRRHSTDERHTTSAAPRLPPPPPIVTPVGKRTRSKKTVGSASARGLP</sequence>
<feature type="region of interest" description="Disordered" evidence="1">
    <location>
        <begin position="157"/>
        <end position="402"/>
    </location>
</feature>
<feature type="compositionally biased region" description="Polar residues" evidence="1">
    <location>
        <begin position="215"/>
        <end position="224"/>
    </location>
</feature>
<feature type="domain" description="Aminotransferase-like plant mobile" evidence="2">
    <location>
        <begin position="3"/>
        <end position="94"/>
    </location>
</feature>
<dbReference type="EMBL" id="CAMGYJ010000011">
    <property type="protein sequence ID" value="CAI0559193.1"/>
    <property type="molecule type" value="Genomic_DNA"/>
</dbReference>
<accession>A0AAV0RNQ0</accession>
<feature type="compositionally biased region" description="Polar residues" evidence="1">
    <location>
        <begin position="245"/>
        <end position="272"/>
    </location>
</feature>
<dbReference type="Proteomes" id="UP001154282">
    <property type="component" value="Unassembled WGS sequence"/>
</dbReference>
<comment type="caution">
    <text evidence="3">The sequence shown here is derived from an EMBL/GenBank/DDBJ whole genome shotgun (WGS) entry which is preliminary data.</text>
</comment>
<feature type="compositionally biased region" description="Polar residues" evidence="1">
    <location>
        <begin position="303"/>
        <end position="322"/>
    </location>
</feature>
<protein>
    <recommendedName>
        <fullName evidence="2">Aminotransferase-like plant mobile domain-containing protein</fullName>
    </recommendedName>
</protein>
<dbReference type="PANTHER" id="PTHR46033">
    <property type="entry name" value="PROTEIN MAIN-LIKE 2"/>
    <property type="match status" value="1"/>
</dbReference>
<evidence type="ECO:0000313" key="4">
    <source>
        <dbReference type="Proteomes" id="UP001154282"/>
    </source>
</evidence>